<name>A0A848H827_9BURK</name>
<feature type="chain" id="PRO_5032571392" evidence="8">
    <location>
        <begin position="35"/>
        <end position="398"/>
    </location>
</feature>
<organism evidence="10 11">
    <name type="scientific">Ramlibacter agri</name>
    <dbReference type="NCBI Taxonomy" id="2728837"/>
    <lineage>
        <taxon>Bacteria</taxon>
        <taxon>Pseudomonadati</taxon>
        <taxon>Pseudomonadota</taxon>
        <taxon>Betaproteobacteria</taxon>
        <taxon>Burkholderiales</taxon>
        <taxon>Comamonadaceae</taxon>
        <taxon>Ramlibacter</taxon>
    </lineage>
</organism>
<keyword evidence="11" id="KW-1185">Reference proteome</keyword>
<dbReference type="AlphaFoldDB" id="A0A848H827"/>
<keyword evidence="6" id="KW-0802">TPR repeat</keyword>
<evidence type="ECO:0000256" key="4">
    <source>
        <dbReference type="ARBA" id="ARBA00022833"/>
    </source>
</evidence>
<dbReference type="Gene3D" id="1.25.40.10">
    <property type="entry name" value="Tetratricopeptide repeat domain"/>
    <property type="match status" value="1"/>
</dbReference>
<dbReference type="Pfam" id="PF01435">
    <property type="entry name" value="Peptidase_M48"/>
    <property type="match status" value="1"/>
</dbReference>
<evidence type="ECO:0000256" key="7">
    <source>
        <dbReference type="RuleBase" id="RU003983"/>
    </source>
</evidence>
<accession>A0A848H827</accession>
<reference evidence="10 11" key="1">
    <citation type="submission" date="2020-04" db="EMBL/GenBank/DDBJ databases">
        <title>Ramlibacter sp. G-1-2-2 isolated from soil.</title>
        <authorList>
            <person name="Dahal R.H."/>
        </authorList>
    </citation>
    <scope>NUCLEOTIDE SEQUENCE [LARGE SCALE GENOMIC DNA]</scope>
    <source>
        <strain evidence="10 11">G-1-2-2</strain>
    </source>
</reference>
<keyword evidence="2" id="KW-0479">Metal-binding</keyword>
<evidence type="ECO:0000313" key="11">
    <source>
        <dbReference type="Proteomes" id="UP000541185"/>
    </source>
</evidence>
<dbReference type="InterPro" id="IPR051156">
    <property type="entry name" value="Mito/Outer_Membr_Metalloprot"/>
</dbReference>
<sequence>MFDPRTPGRRAFLRSGCRHCMALAALAGGLPALAGEADDDQFELPARFKRPSADSDEGGLWAMMDREEQRIRRSPLTLRDAGLQDYLRGLITRLVPEHAPDIRSYPVRMPLFNAMMAPNGMMIVWSGLLLRVENEAQLAAIVGHELGHYLERHTVEQLRAQRDAALVSQFVGLIGGLGAAAGQIGIMAGMFAYSREHEARADRLGMRLMKHAGYDGHEAVAVWANLLAEDRITGGEDAGSRGDIFATHPPTTERRDELRRMAENSKGELGADSLRKAFAPLRFGWIQDEIKRGQYEESLVLFDRILKRDGQDAEALYARGEIYRLRDEGSDNMKAMDDLQHASMQIKAPAETFRSLGLLYQQRSDAPAATAAFQKYLAVAPQAADAGLVRGYLTDLKP</sequence>
<keyword evidence="3 7" id="KW-0378">Hydrolase</keyword>
<gene>
    <name evidence="10" type="ORF">HHL11_17340</name>
</gene>
<keyword evidence="8" id="KW-0732">Signal</keyword>
<dbReference type="PROSITE" id="PS51318">
    <property type="entry name" value="TAT"/>
    <property type="match status" value="1"/>
</dbReference>
<protein>
    <submittedName>
        <fullName evidence="10">M48 family metalloprotease</fullName>
    </submittedName>
</protein>
<evidence type="ECO:0000256" key="2">
    <source>
        <dbReference type="ARBA" id="ARBA00022723"/>
    </source>
</evidence>
<dbReference type="Gene3D" id="3.30.2010.10">
    <property type="entry name" value="Metalloproteases ('zincins'), catalytic domain"/>
    <property type="match status" value="1"/>
</dbReference>
<evidence type="ECO:0000256" key="5">
    <source>
        <dbReference type="ARBA" id="ARBA00023049"/>
    </source>
</evidence>
<dbReference type="InterPro" id="IPR011990">
    <property type="entry name" value="TPR-like_helical_dom_sf"/>
</dbReference>
<evidence type="ECO:0000256" key="3">
    <source>
        <dbReference type="ARBA" id="ARBA00022801"/>
    </source>
</evidence>
<evidence type="ECO:0000259" key="9">
    <source>
        <dbReference type="Pfam" id="PF01435"/>
    </source>
</evidence>
<dbReference type="GO" id="GO:0004222">
    <property type="term" value="F:metalloendopeptidase activity"/>
    <property type="evidence" value="ECO:0007669"/>
    <property type="project" value="InterPro"/>
</dbReference>
<dbReference type="GO" id="GO:0046872">
    <property type="term" value="F:metal ion binding"/>
    <property type="evidence" value="ECO:0007669"/>
    <property type="project" value="UniProtKB-KW"/>
</dbReference>
<evidence type="ECO:0000313" key="10">
    <source>
        <dbReference type="EMBL" id="NML45520.1"/>
    </source>
</evidence>
<dbReference type="InterPro" id="IPR006311">
    <property type="entry name" value="TAT_signal"/>
</dbReference>
<evidence type="ECO:0000256" key="6">
    <source>
        <dbReference type="PROSITE-ProRule" id="PRU00339"/>
    </source>
</evidence>
<dbReference type="InterPro" id="IPR019734">
    <property type="entry name" value="TPR_rpt"/>
</dbReference>
<evidence type="ECO:0000256" key="8">
    <source>
        <dbReference type="SAM" id="SignalP"/>
    </source>
</evidence>
<dbReference type="PROSITE" id="PS50005">
    <property type="entry name" value="TPR"/>
    <property type="match status" value="1"/>
</dbReference>
<dbReference type="PANTHER" id="PTHR22726">
    <property type="entry name" value="METALLOENDOPEPTIDASE OMA1"/>
    <property type="match status" value="1"/>
</dbReference>
<dbReference type="Proteomes" id="UP000541185">
    <property type="component" value="Unassembled WGS sequence"/>
</dbReference>
<dbReference type="InterPro" id="IPR001915">
    <property type="entry name" value="Peptidase_M48"/>
</dbReference>
<dbReference type="SUPFAM" id="SSF48452">
    <property type="entry name" value="TPR-like"/>
    <property type="match status" value="1"/>
</dbReference>
<feature type="domain" description="Peptidase M48" evidence="9">
    <location>
        <begin position="108"/>
        <end position="261"/>
    </location>
</feature>
<keyword evidence="5 7" id="KW-0482">Metalloprotease</keyword>
<dbReference type="GO" id="GO:0016020">
    <property type="term" value="C:membrane"/>
    <property type="evidence" value="ECO:0007669"/>
    <property type="project" value="TreeGrafter"/>
</dbReference>
<dbReference type="GO" id="GO:0051603">
    <property type="term" value="P:proteolysis involved in protein catabolic process"/>
    <property type="evidence" value="ECO:0007669"/>
    <property type="project" value="TreeGrafter"/>
</dbReference>
<keyword evidence="1 7" id="KW-0645">Protease</keyword>
<evidence type="ECO:0000256" key="1">
    <source>
        <dbReference type="ARBA" id="ARBA00022670"/>
    </source>
</evidence>
<feature type="repeat" description="TPR" evidence="6">
    <location>
        <begin position="350"/>
        <end position="383"/>
    </location>
</feature>
<proteinExistence type="inferred from homology"/>
<feature type="signal peptide" evidence="8">
    <location>
        <begin position="1"/>
        <end position="34"/>
    </location>
</feature>
<dbReference type="PANTHER" id="PTHR22726:SF1">
    <property type="entry name" value="METALLOENDOPEPTIDASE OMA1, MITOCHONDRIAL"/>
    <property type="match status" value="1"/>
</dbReference>
<comment type="similarity">
    <text evidence="7">Belongs to the peptidase M48 family.</text>
</comment>
<dbReference type="CDD" id="cd07324">
    <property type="entry name" value="M48C_Oma1-like"/>
    <property type="match status" value="1"/>
</dbReference>
<keyword evidence="4 7" id="KW-0862">Zinc</keyword>
<comment type="caution">
    <text evidence="10">The sequence shown here is derived from an EMBL/GenBank/DDBJ whole genome shotgun (WGS) entry which is preliminary data.</text>
</comment>
<comment type="cofactor">
    <cofactor evidence="7">
        <name>Zn(2+)</name>
        <dbReference type="ChEBI" id="CHEBI:29105"/>
    </cofactor>
    <text evidence="7">Binds 1 zinc ion per subunit.</text>
</comment>
<dbReference type="EMBL" id="JABBFX010000001">
    <property type="protein sequence ID" value="NML45520.1"/>
    <property type="molecule type" value="Genomic_DNA"/>
</dbReference>